<comment type="caution">
    <text evidence="7">The sequence shown here is derived from an EMBL/GenBank/DDBJ whole genome shotgun (WGS) entry which is preliminary data.</text>
</comment>
<evidence type="ECO:0000313" key="7">
    <source>
        <dbReference type="EMBL" id="TPP65048.1"/>
    </source>
</evidence>
<keyword evidence="3" id="KW-0378">Hydrolase</keyword>
<feature type="region of interest" description="Disordered" evidence="5">
    <location>
        <begin position="845"/>
        <end position="882"/>
    </location>
</feature>
<organism evidence="7 8">
    <name type="scientific">Fasciola gigantica</name>
    <name type="common">Giant liver fluke</name>
    <dbReference type="NCBI Taxonomy" id="46835"/>
    <lineage>
        <taxon>Eukaryota</taxon>
        <taxon>Metazoa</taxon>
        <taxon>Spiralia</taxon>
        <taxon>Lophotrochozoa</taxon>
        <taxon>Platyhelminthes</taxon>
        <taxon>Trematoda</taxon>
        <taxon>Digenea</taxon>
        <taxon>Plagiorchiida</taxon>
        <taxon>Echinostomata</taxon>
        <taxon>Echinostomatoidea</taxon>
        <taxon>Fasciolidae</taxon>
        <taxon>Fasciola</taxon>
    </lineage>
</organism>
<keyword evidence="4" id="KW-0159">Chromosome partition</keyword>
<evidence type="ECO:0000259" key="6">
    <source>
        <dbReference type="PROSITE" id="PS51700"/>
    </source>
</evidence>
<evidence type="ECO:0000256" key="2">
    <source>
        <dbReference type="ARBA" id="ARBA00012489"/>
    </source>
</evidence>
<dbReference type="EC" id="3.4.22.49" evidence="2"/>
<proteinExistence type="predicted"/>
<dbReference type="STRING" id="46835.A0A504Z543"/>
<dbReference type="PANTHER" id="PTHR12792">
    <property type="entry name" value="EXTRA SPINDLE POLES 1-RELATED"/>
    <property type="match status" value="1"/>
</dbReference>
<dbReference type="GO" id="GO:0051307">
    <property type="term" value="P:meiotic chromosome separation"/>
    <property type="evidence" value="ECO:0007669"/>
    <property type="project" value="TreeGrafter"/>
</dbReference>
<feature type="region of interest" description="Disordered" evidence="5">
    <location>
        <begin position="740"/>
        <end position="761"/>
    </location>
</feature>
<dbReference type="PANTHER" id="PTHR12792:SF0">
    <property type="entry name" value="SEPARIN"/>
    <property type="match status" value="1"/>
</dbReference>
<feature type="domain" description="Peptidase C50" evidence="6">
    <location>
        <begin position="1281"/>
        <end position="1376"/>
    </location>
</feature>
<comment type="catalytic activity">
    <reaction evidence="1">
        <text>All bonds known to be hydrolyzed by this endopeptidase have arginine in P1 and an acidic residue in P4. P6 is often occupied by an acidic residue or by a hydroxy-amino-acid residue, the phosphorylation of which enhances cleavage.</text>
        <dbReference type="EC" id="3.4.22.49"/>
    </reaction>
</comment>
<evidence type="ECO:0000256" key="4">
    <source>
        <dbReference type="ARBA" id="ARBA00022829"/>
    </source>
</evidence>
<dbReference type="GO" id="GO:0006508">
    <property type="term" value="P:proteolysis"/>
    <property type="evidence" value="ECO:0007669"/>
    <property type="project" value="InterPro"/>
</dbReference>
<dbReference type="GO" id="GO:0004197">
    <property type="term" value="F:cysteine-type endopeptidase activity"/>
    <property type="evidence" value="ECO:0007669"/>
    <property type="project" value="InterPro"/>
</dbReference>
<evidence type="ECO:0000313" key="8">
    <source>
        <dbReference type="Proteomes" id="UP000316759"/>
    </source>
</evidence>
<feature type="region of interest" description="Disordered" evidence="5">
    <location>
        <begin position="323"/>
        <end position="342"/>
    </location>
</feature>
<dbReference type="GO" id="GO:0005813">
    <property type="term" value="C:centrosome"/>
    <property type="evidence" value="ECO:0007669"/>
    <property type="project" value="TreeGrafter"/>
</dbReference>
<dbReference type="EMBL" id="SUNJ01003705">
    <property type="protein sequence ID" value="TPP65048.1"/>
    <property type="molecule type" value="Genomic_DNA"/>
</dbReference>
<evidence type="ECO:0000256" key="3">
    <source>
        <dbReference type="ARBA" id="ARBA00022801"/>
    </source>
</evidence>
<dbReference type="OrthoDB" id="10255632at2759"/>
<feature type="region of interest" description="Disordered" evidence="5">
    <location>
        <begin position="893"/>
        <end position="912"/>
    </location>
</feature>
<dbReference type="GO" id="GO:0072686">
    <property type="term" value="C:mitotic spindle"/>
    <property type="evidence" value="ECO:0007669"/>
    <property type="project" value="TreeGrafter"/>
</dbReference>
<gene>
    <name evidence="7" type="ORF">FGIG_05654</name>
</gene>
<evidence type="ECO:0000256" key="1">
    <source>
        <dbReference type="ARBA" id="ARBA00000451"/>
    </source>
</evidence>
<evidence type="ECO:0000256" key="5">
    <source>
        <dbReference type="SAM" id="MobiDB-lite"/>
    </source>
</evidence>
<sequence>MGLPLDLSPFFTEFSRLSSLIQRVVPSINENNVCESSVALETISNDEVYSGIPTVISSGKISEAVESILSGRSKFESTPTETKSTRPLLTRIELFCLLSDVYNLFDAESRCWDIMFALSQKSGRYLDASYALVSRLLSELLYEEQNTSDAECLKSKANDLKVRLESHRSLFDATDEAILTGQLPTPHAHLQAVLTGLAKAYVDNYMNWCKFIATLELIPIRFSDFFSGKSWAAVCARGYYYWLHLHARCVFGIEESDADVQFNDSLDNGASVAKPPSSVLHAAVIVRMHGRTLVQFMRQCCEQKLAKRSTQLVSANKEDKCTANPADLGTKKNRSSETSKTVPWGSGLLTDNELLNLWLGTRLLIRGCQQVAELYTLMGNVREARAYQDELLRVAQRFHICRIAQTALSLMAHVELFAQRKWAFELRLRQLNYLFTCQIPLEEIASGQDHRLSRFSVEKQRGDDDADEAAFLLTDQTVPSSNPLTANSQDPQDNLATADALSAGSNPLMAANVHAFASIFPCSPTRTDLLNDLCQGCFPTPSQLASLISGRPYKLCSSIMQSTSGDSVIDELYDRLDRNACAVGCQRISRCVERVLNGAFWPWLDEIIRLVREQLLPAVHYLPAVVKKASVISRDNTTKQDEPDDTRALLEAFGNLTTSPDISDRTDPIALRVLREVQSPPNARPSTTAKNHETIASDVVDVGIHTGQTMPPPLPPLNAPPRRTDRWRLVDSSIPSKCTRSTRISRKNRTISDQSSNRAGPTVRCIQTNTKSVLCTPVASKRAQSTNDRLPQPEALRQLALSDVDRDSESEMILRQLGYELAPRRRSSRRAQVLQFYVDQDENAENNRQMTTLDRTRSAGTENVDPVESCPTLAGVPPRPRNLRLASRWEADQRRGTHPVCDLSPPSSPYTDPNDPNGLLTMLLDQAQSNSDLQASRVEAAYRRLAAIPVPNLLRPVCHWLGLYWLGKDSQTQAGRYLAQSVGIAATSLYVSILSSRIAEMKPSQSAVTPPPPEQLSNWSNALRRTKQCVAPCHPLRNPRSHTSSAITDSTESAGLRVIQLCLVDEIAAGTVSPHSFHLDCPSGHQPLPMGLGARNAAYLVATRYTGLSSTDPHALQAETRVLHGFTNTGLKALDSFDELQVESLDSMQIEDRVRYWRTRYKLDSRLEAMLSEMHRDWFTPDDLKWLLGPLPPTFDPICAKSPVATSVVLILDRRLSYLPWEWVLSPEDEESNSARPTFTRSFSLPLVLGHLSSTSRTGPRIPQVANNLEVSRSVSPTFNPRETFYVLNPEANLSFTQQTFEPIFQGFPTWHGVIRRLPTTEEVNTGFTDHDLFIYLGHGNGSRFLLQTFNQGMCARAVTLVLGCSSGKPRWEGRHEPYSSLFNHLIAGCPLVAGLLWDVTDRDVDRFTLRFLTRWLCDESDATDTALERPSLGSCVSSATTACKLKHLVGKSVIVYGLPIEPNPNYMLPTPSRR</sequence>
<reference evidence="7 8" key="1">
    <citation type="submission" date="2019-04" db="EMBL/GenBank/DDBJ databases">
        <title>Annotation for the trematode Fasciola gigantica.</title>
        <authorList>
            <person name="Choi Y.-J."/>
        </authorList>
    </citation>
    <scope>NUCLEOTIDE SEQUENCE [LARGE SCALE GENOMIC DNA]</scope>
    <source>
        <strain evidence="7">Uganda_cow_1</strain>
    </source>
</reference>
<name>A0A504Z543_FASGI</name>
<dbReference type="InterPro" id="IPR030397">
    <property type="entry name" value="SEPARIN_core_dom"/>
</dbReference>
<dbReference type="Pfam" id="PF03568">
    <property type="entry name" value="Separin_C"/>
    <property type="match status" value="1"/>
</dbReference>
<dbReference type="GO" id="GO:0005737">
    <property type="term" value="C:cytoplasm"/>
    <property type="evidence" value="ECO:0007669"/>
    <property type="project" value="TreeGrafter"/>
</dbReference>
<dbReference type="GO" id="GO:0005634">
    <property type="term" value="C:nucleus"/>
    <property type="evidence" value="ECO:0007669"/>
    <property type="project" value="InterPro"/>
</dbReference>
<keyword evidence="8" id="KW-1185">Reference proteome</keyword>
<dbReference type="InterPro" id="IPR005314">
    <property type="entry name" value="Peptidase_C50"/>
</dbReference>
<protein>
    <recommendedName>
        <fullName evidence="2">separase</fullName>
        <ecNumber evidence="2">3.4.22.49</ecNumber>
    </recommendedName>
</protein>
<dbReference type="Proteomes" id="UP000316759">
    <property type="component" value="Unassembled WGS sequence"/>
</dbReference>
<feature type="compositionally biased region" description="Polar residues" evidence="5">
    <location>
        <begin position="751"/>
        <end position="761"/>
    </location>
</feature>
<accession>A0A504Z543</accession>
<dbReference type="PROSITE" id="PS51700">
    <property type="entry name" value="SEPARIN"/>
    <property type="match status" value="1"/>
</dbReference>
<feature type="compositionally biased region" description="Polar residues" evidence="5">
    <location>
        <begin position="846"/>
        <end position="861"/>
    </location>
</feature>